<organism evidence="4 5">
    <name type="scientific">Tranquillimonas rosea</name>
    <dbReference type="NCBI Taxonomy" id="641238"/>
    <lineage>
        <taxon>Bacteria</taxon>
        <taxon>Pseudomonadati</taxon>
        <taxon>Pseudomonadota</taxon>
        <taxon>Alphaproteobacteria</taxon>
        <taxon>Rhodobacterales</taxon>
        <taxon>Roseobacteraceae</taxon>
        <taxon>Tranquillimonas</taxon>
    </lineage>
</organism>
<reference evidence="4 5" key="1">
    <citation type="submission" date="2016-10" db="EMBL/GenBank/DDBJ databases">
        <authorList>
            <person name="de Groot N.N."/>
        </authorList>
    </citation>
    <scope>NUCLEOTIDE SEQUENCE [LARGE SCALE GENOMIC DNA]</scope>
    <source>
        <strain evidence="4 5">DSM 23042</strain>
    </source>
</reference>
<dbReference type="GO" id="GO:0046872">
    <property type="term" value="F:metal ion binding"/>
    <property type="evidence" value="ECO:0007669"/>
    <property type="project" value="UniProtKB-KW"/>
</dbReference>
<sequence>MDTIIRNAVTDPRTGRVDIGIRDGRIAALAPGLEADAGTAIHDAGGGFAFAGFVETHVHLDKACILDRAPAAADPAAAISGVRAAKRDFTAEDVQARAERVLDMMIAQGTTLLRTHVEVDPVVGLAGLRGVQAAAASRAWGIETEICVFPQDGLTNLPGTEALLRQALAQGATVLGACPYTDSDPMAQLDILFAMAAEFDVDLDMHLDFDLDPDLSTLEAVIARTEAQGWQDRVTLGHVNRLSAVGPEALHPMFDRLAAAGIALTALPSTDLFLMGGEADKCMPRGVSPVHTGCTHGVCCSLATNNVLNPFTPFGDGSALRMAHLYAHVARIGDEDGLTTCFDMVSDGATRLMNRPPRPIEPGAPATLVILDATSPVDAVRRLTPPLLAFHHGHLTLTNPRPRLHPRGPESA</sequence>
<dbReference type="GO" id="GO:0019239">
    <property type="term" value="F:deaminase activity"/>
    <property type="evidence" value="ECO:0007669"/>
    <property type="project" value="UniProtKB-ARBA"/>
</dbReference>
<dbReference type="GO" id="GO:0016814">
    <property type="term" value="F:hydrolase activity, acting on carbon-nitrogen (but not peptide) bonds, in cyclic amidines"/>
    <property type="evidence" value="ECO:0007669"/>
    <property type="project" value="UniProtKB-ARBA"/>
</dbReference>
<evidence type="ECO:0000256" key="1">
    <source>
        <dbReference type="ARBA" id="ARBA00022723"/>
    </source>
</evidence>
<dbReference type="STRING" id="641238.SAMN04490244_11159"/>
<dbReference type="EMBL" id="FOGU01000011">
    <property type="protein sequence ID" value="SES34170.1"/>
    <property type="molecule type" value="Genomic_DNA"/>
</dbReference>
<dbReference type="SUPFAM" id="SSF51556">
    <property type="entry name" value="Metallo-dependent hydrolases"/>
    <property type="match status" value="1"/>
</dbReference>
<dbReference type="SUPFAM" id="SSF51338">
    <property type="entry name" value="Composite domain of metallo-dependent hydrolases"/>
    <property type="match status" value="1"/>
</dbReference>
<dbReference type="OrthoDB" id="9815027at2"/>
<keyword evidence="5" id="KW-1185">Reference proteome</keyword>
<dbReference type="Gene3D" id="2.30.40.10">
    <property type="entry name" value="Urease, subunit C, domain 1"/>
    <property type="match status" value="1"/>
</dbReference>
<dbReference type="InterPro" id="IPR052349">
    <property type="entry name" value="Metallo-hydrolase_Enzymes"/>
</dbReference>
<dbReference type="PANTHER" id="PTHR32027">
    <property type="entry name" value="CYTOSINE DEAMINASE"/>
    <property type="match status" value="1"/>
</dbReference>
<keyword evidence="2" id="KW-0378">Hydrolase</keyword>
<keyword evidence="1" id="KW-0479">Metal-binding</keyword>
<name>A0A1H9WJW1_9RHOB</name>
<protein>
    <submittedName>
        <fullName evidence="4">Cytosine deaminase</fullName>
    </submittedName>
</protein>
<evidence type="ECO:0000313" key="4">
    <source>
        <dbReference type="EMBL" id="SES34170.1"/>
    </source>
</evidence>
<dbReference type="CDD" id="cd01293">
    <property type="entry name" value="Bact_CD"/>
    <property type="match status" value="1"/>
</dbReference>
<dbReference type="FunFam" id="3.20.20.140:FF:000019">
    <property type="entry name" value="Cytosine deaminase"/>
    <property type="match status" value="1"/>
</dbReference>
<evidence type="ECO:0000256" key="2">
    <source>
        <dbReference type="ARBA" id="ARBA00022801"/>
    </source>
</evidence>
<dbReference type="AlphaFoldDB" id="A0A1H9WJW1"/>
<dbReference type="Gene3D" id="3.20.20.140">
    <property type="entry name" value="Metal-dependent hydrolases"/>
    <property type="match status" value="1"/>
</dbReference>
<dbReference type="InterPro" id="IPR032466">
    <property type="entry name" value="Metal_Hydrolase"/>
</dbReference>
<dbReference type="InterPro" id="IPR011059">
    <property type="entry name" value="Metal-dep_hydrolase_composite"/>
</dbReference>
<dbReference type="PANTHER" id="PTHR32027:SF9">
    <property type="entry name" value="BLL3847 PROTEIN"/>
    <property type="match status" value="1"/>
</dbReference>
<evidence type="ECO:0000259" key="3">
    <source>
        <dbReference type="Pfam" id="PF07969"/>
    </source>
</evidence>
<gene>
    <name evidence="4" type="ORF">SAMN04490244_11159</name>
</gene>
<dbReference type="RefSeq" id="WP_092695665.1">
    <property type="nucleotide sequence ID" value="NZ_FOGU01000011.1"/>
</dbReference>
<dbReference type="Pfam" id="PF07969">
    <property type="entry name" value="Amidohydro_3"/>
    <property type="match status" value="1"/>
</dbReference>
<evidence type="ECO:0000313" key="5">
    <source>
        <dbReference type="Proteomes" id="UP000198885"/>
    </source>
</evidence>
<dbReference type="InterPro" id="IPR013108">
    <property type="entry name" value="Amidohydro_3"/>
</dbReference>
<accession>A0A1H9WJW1</accession>
<proteinExistence type="predicted"/>
<dbReference type="Proteomes" id="UP000198885">
    <property type="component" value="Unassembled WGS sequence"/>
</dbReference>
<feature type="domain" description="Amidohydrolase 3" evidence="3">
    <location>
        <begin position="156"/>
        <end position="377"/>
    </location>
</feature>